<dbReference type="EMBL" id="KZ305048">
    <property type="protein sequence ID" value="PIA37004.1"/>
    <property type="molecule type" value="Genomic_DNA"/>
</dbReference>
<gene>
    <name evidence="1" type="ORF">AQUCO_03100035v1</name>
</gene>
<evidence type="ECO:0000313" key="1">
    <source>
        <dbReference type="EMBL" id="PIA37004.1"/>
    </source>
</evidence>
<dbReference type="Proteomes" id="UP000230069">
    <property type="component" value="Unassembled WGS sequence"/>
</dbReference>
<organism evidence="1 2">
    <name type="scientific">Aquilegia coerulea</name>
    <name type="common">Rocky mountain columbine</name>
    <dbReference type="NCBI Taxonomy" id="218851"/>
    <lineage>
        <taxon>Eukaryota</taxon>
        <taxon>Viridiplantae</taxon>
        <taxon>Streptophyta</taxon>
        <taxon>Embryophyta</taxon>
        <taxon>Tracheophyta</taxon>
        <taxon>Spermatophyta</taxon>
        <taxon>Magnoliopsida</taxon>
        <taxon>Ranunculales</taxon>
        <taxon>Ranunculaceae</taxon>
        <taxon>Thalictroideae</taxon>
        <taxon>Aquilegia</taxon>
    </lineage>
</organism>
<name>A0A2G5D0H9_AQUCA</name>
<keyword evidence="2" id="KW-1185">Reference proteome</keyword>
<accession>A0A2G5D0H9</accession>
<sequence length="142" mass="16210">MQKLQYIVKITPPSDGLAEQLSCKDKKNTMVDDIRKLQIKDYLMHIPGINLKIEVLCDNDDNNEQPTLVNSYMSLNEILMFRTDYQERPTENGGSKTICHNNQLQTNSINMILMRCGALHLTFVPTLPLDENIADVNSNNIE</sequence>
<dbReference type="AlphaFoldDB" id="A0A2G5D0H9"/>
<reference evidence="1 2" key="1">
    <citation type="submission" date="2017-09" db="EMBL/GenBank/DDBJ databases">
        <title>WGS assembly of Aquilegia coerulea Goldsmith.</title>
        <authorList>
            <person name="Hodges S."/>
            <person name="Kramer E."/>
            <person name="Nordborg M."/>
            <person name="Tomkins J."/>
            <person name="Borevitz J."/>
            <person name="Derieg N."/>
            <person name="Yan J."/>
            <person name="Mihaltcheva S."/>
            <person name="Hayes R.D."/>
            <person name="Rokhsar D."/>
        </authorList>
    </citation>
    <scope>NUCLEOTIDE SEQUENCE [LARGE SCALE GENOMIC DNA]</scope>
    <source>
        <strain evidence="2">cv. Goldsmith</strain>
    </source>
</reference>
<evidence type="ECO:0000313" key="2">
    <source>
        <dbReference type="Proteomes" id="UP000230069"/>
    </source>
</evidence>
<dbReference type="InParanoid" id="A0A2G5D0H9"/>
<protein>
    <submittedName>
        <fullName evidence="1">Uncharacterized protein</fullName>
    </submittedName>
</protein>
<proteinExistence type="predicted"/>